<evidence type="ECO:0000256" key="10">
    <source>
        <dbReference type="SAM" id="SignalP"/>
    </source>
</evidence>
<keyword evidence="4 8" id="KW-0812">Transmembrane</keyword>
<dbReference type="PANTHER" id="PTHR47234">
    <property type="match status" value="1"/>
</dbReference>
<dbReference type="Gene3D" id="2.40.170.20">
    <property type="entry name" value="TonB-dependent receptor, beta-barrel domain"/>
    <property type="match status" value="1"/>
</dbReference>
<feature type="chain" id="PRO_5006588356" evidence="10">
    <location>
        <begin position="31"/>
        <end position="961"/>
    </location>
</feature>
<dbReference type="Proteomes" id="UP000061010">
    <property type="component" value="Chromosome"/>
</dbReference>
<keyword evidence="7 8" id="KW-0998">Cell outer membrane</keyword>
<dbReference type="GO" id="GO:0009279">
    <property type="term" value="C:cell outer membrane"/>
    <property type="evidence" value="ECO:0007669"/>
    <property type="project" value="UniProtKB-SubCell"/>
</dbReference>
<evidence type="ECO:0000256" key="9">
    <source>
        <dbReference type="RuleBase" id="RU003357"/>
    </source>
</evidence>
<comment type="similarity">
    <text evidence="8 9">Belongs to the TonB-dependent receptor family.</text>
</comment>
<dbReference type="KEGG" id="sacz:AOT14_11690"/>
<dbReference type="InterPro" id="IPR000531">
    <property type="entry name" value="Beta-barrel_TonB"/>
</dbReference>
<feature type="signal peptide" evidence="10">
    <location>
        <begin position="1"/>
        <end position="30"/>
    </location>
</feature>
<dbReference type="InterPro" id="IPR012910">
    <property type="entry name" value="Plug_dom"/>
</dbReference>
<name>A0A0S1AXN6_9GAMM</name>
<proteinExistence type="inferred from homology"/>
<evidence type="ECO:0000256" key="4">
    <source>
        <dbReference type="ARBA" id="ARBA00022692"/>
    </source>
</evidence>
<keyword evidence="6 8" id="KW-0472">Membrane</keyword>
<protein>
    <submittedName>
        <fullName evidence="13">TonB dependent receptor protein</fullName>
    </submittedName>
</protein>
<gene>
    <name evidence="13" type="ORF">AOT14_11690</name>
</gene>
<dbReference type="PANTHER" id="PTHR47234:SF1">
    <property type="entry name" value="TONB-DEPENDENT RECEPTOR"/>
    <property type="match status" value="1"/>
</dbReference>
<organism evidence="13 14">
    <name type="scientific">Stenotrophomonas acidaminiphila</name>
    <dbReference type="NCBI Taxonomy" id="128780"/>
    <lineage>
        <taxon>Bacteria</taxon>
        <taxon>Pseudomonadati</taxon>
        <taxon>Pseudomonadota</taxon>
        <taxon>Gammaproteobacteria</taxon>
        <taxon>Lysobacterales</taxon>
        <taxon>Lysobacteraceae</taxon>
        <taxon>Stenotrophomonas</taxon>
    </lineage>
</organism>
<dbReference type="InterPro" id="IPR036942">
    <property type="entry name" value="Beta-barrel_TonB_sf"/>
</dbReference>
<dbReference type="PATRIC" id="fig|128780.6.peg.1169"/>
<keyword evidence="5 9" id="KW-0798">TonB box</keyword>
<evidence type="ECO:0000259" key="11">
    <source>
        <dbReference type="Pfam" id="PF00593"/>
    </source>
</evidence>
<dbReference type="PROSITE" id="PS52016">
    <property type="entry name" value="TONB_DEPENDENT_REC_3"/>
    <property type="match status" value="1"/>
</dbReference>
<dbReference type="Gene3D" id="2.170.130.10">
    <property type="entry name" value="TonB-dependent receptor, plug domain"/>
    <property type="match status" value="1"/>
</dbReference>
<dbReference type="AlphaFoldDB" id="A0A0S1AXN6"/>
<feature type="domain" description="TonB-dependent receptor-like beta-barrel" evidence="11">
    <location>
        <begin position="393"/>
        <end position="925"/>
    </location>
</feature>
<evidence type="ECO:0000256" key="3">
    <source>
        <dbReference type="ARBA" id="ARBA00022452"/>
    </source>
</evidence>
<keyword evidence="2 8" id="KW-0813">Transport</keyword>
<evidence type="ECO:0000256" key="6">
    <source>
        <dbReference type="ARBA" id="ARBA00023136"/>
    </source>
</evidence>
<keyword evidence="10" id="KW-0732">Signal</keyword>
<dbReference type="InterPro" id="IPR037066">
    <property type="entry name" value="Plug_dom_sf"/>
</dbReference>
<keyword evidence="14" id="KW-1185">Reference proteome</keyword>
<keyword evidence="3 8" id="KW-1134">Transmembrane beta strand</keyword>
<evidence type="ECO:0000256" key="2">
    <source>
        <dbReference type="ARBA" id="ARBA00022448"/>
    </source>
</evidence>
<evidence type="ECO:0000313" key="13">
    <source>
        <dbReference type="EMBL" id="ALJ27580.1"/>
    </source>
</evidence>
<dbReference type="SUPFAM" id="SSF56935">
    <property type="entry name" value="Porins"/>
    <property type="match status" value="1"/>
</dbReference>
<evidence type="ECO:0000259" key="12">
    <source>
        <dbReference type="Pfam" id="PF07715"/>
    </source>
</evidence>
<dbReference type="EMBL" id="CP012900">
    <property type="protein sequence ID" value="ALJ27580.1"/>
    <property type="molecule type" value="Genomic_DNA"/>
</dbReference>
<keyword evidence="13" id="KW-0675">Receptor</keyword>
<evidence type="ECO:0000256" key="1">
    <source>
        <dbReference type="ARBA" id="ARBA00004571"/>
    </source>
</evidence>
<accession>A0A0S1AXN6</accession>
<dbReference type="Pfam" id="PF00593">
    <property type="entry name" value="TonB_dep_Rec_b-barrel"/>
    <property type="match status" value="1"/>
</dbReference>
<reference evidence="13 14" key="1">
    <citation type="journal article" date="2015" name="Genome Announc.">
        <title>Complete Genome Sequencing of Stenotrophomonas acidaminiphila ZAC14D2_NAIMI4_2, a Multidrug-Resistant Strain Isolated from Sediments of a Polluted River in Mexico, Uncovers New Antibiotic Resistance Genes and a Novel Class-II Lasso Peptide Biosynthesis Gene Cluster.</title>
        <authorList>
            <person name="Vinuesa P."/>
            <person name="Ochoa-Sanchez L.E."/>
        </authorList>
    </citation>
    <scope>NUCLEOTIDE SEQUENCE [LARGE SCALE GENOMIC DNA]</scope>
    <source>
        <strain evidence="13 14">ZAC14D2_NAIMI4_2</strain>
    </source>
</reference>
<evidence type="ECO:0000256" key="7">
    <source>
        <dbReference type="ARBA" id="ARBA00023237"/>
    </source>
</evidence>
<evidence type="ECO:0000256" key="5">
    <source>
        <dbReference type="ARBA" id="ARBA00023077"/>
    </source>
</evidence>
<comment type="subcellular location">
    <subcellularLocation>
        <location evidence="1 8">Cell outer membrane</location>
        <topology evidence="1 8">Multi-pass membrane protein</topology>
    </subcellularLocation>
</comment>
<sequence length="961" mass="104257" precursor="true">MMSIGPQQPQHRRLSMAVLMALALPAVASAAGAAHAQQAAPAAAGDPADGGDAARTLDKVEVTGSRIKRAAVEGPSPVVVITSEDIRKQGYSTVAETLQTLTQFNGDVVGGEFNASASQPDAAFLNLRGLGVGYQLILLNGKRMTEYAASSGAASTGVSVGSIPAVVVERIEVLNGGASAIYGSDAVAGVVNIVTRDNWEGDHLRVRGGATTRGGGDTAQFQFSGGKAWDRGSITYAFEQLNREPIFSWQRGNIIRTGMNAPGNAGTSRPTFGLDTALMDAGYNDYYWLGQDGRLLYAGDVDPATATAALEHTCRTLGRNYFPMYGSASAARPYACGNANYYDGDTLANKHDKTSAYVSGNFRFSDALQGYGQVLVQRSRSEAAHRTSMYLYNAGSAYDVDIGQFEYWRALDPNDIGGAPMRMWDETTLSANAGLRGTIGARFDWDASLSLSRDEMKSSWKQLITDRVHRYLFGEAVGEVDGAPLYRIDPSVLFGPITPQQYASMVDTIRNRNLSQTAQAQFVLGGTLFALPAGDVEMASVFEASHSRYELRPDRRSLGTYAGADKTFNHTGVSGGGPRDRYGAGVEFRIPLLQRLVANVAGRWDKYDDISDVGDAITWQASLEWRPFDNLLVRASRQTSFMAPNIMWLYGEPVTGYDDYITNYYLCRLDGLDLTTTAGLAQCGADHHESAWYVEGGNNSRLHEETATSNGLGIVWDVSERLSLSADYWEIDLKGKSQYLDTATLMSENASCLLGRRVDGTPVDPNSGACAVYLAYVQRDAAGKVTEYFLDAINQAGVRTRGVDASLKYAWSGGALGDFSLNAGYSRTLGYDVQVAAGDPWQDYMGCSYSATYSCGNQPLAFRSRGNWTLGWNRGDWSASLYGYRNGARVNYQASAQLPSYVQWNASLSKKITGNMRLGVDVTNLFDHYGPKDASMTWYPFYQNIYGIQGRAVYVNLDIDF</sequence>
<evidence type="ECO:0000313" key="14">
    <source>
        <dbReference type="Proteomes" id="UP000061010"/>
    </source>
</evidence>
<feature type="domain" description="TonB-dependent receptor plug" evidence="12">
    <location>
        <begin position="73"/>
        <end position="190"/>
    </location>
</feature>
<evidence type="ECO:0000256" key="8">
    <source>
        <dbReference type="PROSITE-ProRule" id="PRU01360"/>
    </source>
</evidence>
<dbReference type="Pfam" id="PF07715">
    <property type="entry name" value="Plug"/>
    <property type="match status" value="1"/>
</dbReference>
<dbReference type="InterPro" id="IPR039426">
    <property type="entry name" value="TonB-dep_rcpt-like"/>
</dbReference>